<dbReference type="AlphaFoldDB" id="A0AAV7HTY3"/>
<feature type="domain" description="Leucine-rich repeat-containing N-terminal plant-type" evidence="9">
    <location>
        <begin position="62"/>
        <end position="98"/>
    </location>
</feature>
<gene>
    <name evidence="10" type="ORF">IEQ34_000711</name>
</gene>
<sequence>MMINKADTINDVTLKFLDYEFAHHYEQGTTNEIPIAIGQLTSLLMLNIFFWINCHALGICLQKESSVLLQLKQGFTSNELDTWQPGTNCCIWEGVTCDKLGQVICLNLRNRFISGTIDPSLFNLTSLCTLNFADNQFNRISIPKSGWDQLANLSSLDLSHAGFVGEIPVGIFHLTKLTSLDLSSFNHKFKKLYLTIQPTFLRNMSSLRELYLDHTYGNQWCGALVNSTLVLEALSMTGCSLFGASCSSLFMLPFLSILRLGYNNLDSSILDSFVNFTSLYDLRVQGKKFKGIFPKKSFN</sequence>
<evidence type="ECO:0000256" key="2">
    <source>
        <dbReference type="ARBA" id="ARBA00022614"/>
    </source>
</evidence>
<dbReference type="InterPro" id="IPR013210">
    <property type="entry name" value="LRR_N_plant-typ"/>
</dbReference>
<dbReference type="InterPro" id="IPR046956">
    <property type="entry name" value="RLP23-like"/>
</dbReference>
<dbReference type="PANTHER" id="PTHR48061">
    <property type="entry name" value="LEUCINE-RICH REPEAT RECEPTOR PROTEIN KINASE EMS1-LIKE-RELATED"/>
    <property type="match status" value="1"/>
</dbReference>
<evidence type="ECO:0000313" key="10">
    <source>
        <dbReference type="EMBL" id="KAH0470988.1"/>
    </source>
</evidence>
<evidence type="ECO:0000256" key="5">
    <source>
        <dbReference type="ARBA" id="ARBA00022737"/>
    </source>
</evidence>
<evidence type="ECO:0000259" key="9">
    <source>
        <dbReference type="Pfam" id="PF08263"/>
    </source>
</evidence>
<accession>A0AAV7HTY3</accession>
<dbReference type="PANTHER" id="PTHR48061:SF2">
    <property type="entry name" value="RECEPTOR LIKE PROTEIN 30-LIKE"/>
    <property type="match status" value="1"/>
</dbReference>
<dbReference type="GO" id="GO:0016020">
    <property type="term" value="C:membrane"/>
    <property type="evidence" value="ECO:0007669"/>
    <property type="project" value="UniProtKB-SubCell"/>
</dbReference>
<evidence type="ECO:0000256" key="3">
    <source>
        <dbReference type="ARBA" id="ARBA00022692"/>
    </source>
</evidence>
<keyword evidence="8" id="KW-0325">Glycoprotein</keyword>
<organism evidence="10 11">
    <name type="scientific">Dendrobium chrysotoxum</name>
    <name type="common">Orchid</name>
    <dbReference type="NCBI Taxonomy" id="161865"/>
    <lineage>
        <taxon>Eukaryota</taxon>
        <taxon>Viridiplantae</taxon>
        <taxon>Streptophyta</taxon>
        <taxon>Embryophyta</taxon>
        <taxon>Tracheophyta</taxon>
        <taxon>Spermatophyta</taxon>
        <taxon>Magnoliopsida</taxon>
        <taxon>Liliopsida</taxon>
        <taxon>Asparagales</taxon>
        <taxon>Orchidaceae</taxon>
        <taxon>Epidendroideae</taxon>
        <taxon>Malaxideae</taxon>
        <taxon>Dendrobiinae</taxon>
        <taxon>Dendrobium</taxon>
    </lineage>
</organism>
<dbReference type="Gene3D" id="3.80.10.10">
    <property type="entry name" value="Ribonuclease Inhibitor"/>
    <property type="match status" value="2"/>
</dbReference>
<dbReference type="InterPro" id="IPR032675">
    <property type="entry name" value="LRR_dom_sf"/>
</dbReference>
<proteinExistence type="predicted"/>
<dbReference type="Pfam" id="PF08263">
    <property type="entry name" value="LRRNT_2"/>
    <property type="match status" value="1"/>
</dbReference>
<dbReference type="Proteomes" id="UP000775213">
    <property type="component" value="Unassembled WGS sequence"/>
</dbReference>
<dbReference type="EMBL" id="JAGFBR010000001">
    <property type="protein sequence ID" value="KAH0470988.1"/>
    <property type="molecule type" value="Genomic_DNA"/>
</dbReference>
<keyword evidence="4" id="KW-0732">Signal</keyword>
<comment type="caution">
    <text evidence="10">The sequence shown here is derived from an EMBL/GenBank/DDBJ whole genome shotgun (WGS) entry which is preliminary data.</text>
</comment>
<keyword evidence="5" id="KW-0677">Repeat</keyword>
<evidence type="ECO:0000256" key="8">
    <source>
        <dbReference type="ARBA" id="ARBA00023180"/>
    </source>
</evidence>
<reference evidence="10 11" key="1">
    <citation type="journal article" date="2021" name="Hortic Res">
        <title>Chromosome-scale assembly of the Dendrobium chrysotoxum genome enhances the understanding of orchid evolution.</title>
        <authorList>
            <person name="Zhang Y."/>
            <person name="Zhang G.Q."/>
            <person name="Zhang D."/>
            <person name="Liu X.D."/>
            <person name="Xu X.Y."/>
            <person name="Sun W.H."/>
            <person name="Yu X."/>
            <person name="Zhu X."/>
            <person name="Wang Z.W."/>
            <person name="Zhao X."/>
            <person name="Zhong W.Y."/>
            <person name="Chen H."/>
            <person name="Yin W.L."/>
            <person name="Huang T."/>
            <person name="Niu S.C."/>
            <person name="Liu Z.J."/>
        </authorList>
    </citation>
    <scope>NUCLEOTIDE SEQUENCE [LARGE SCALE GENOMIC DNA]</scope>
    <source>
        <strain evidence="10">Lindl</strain>
    </source>
</reference>
<evidence type="ECO:0000313" key="11">
    <source>
        <dbReference type="Proteomes" id="UP000775213"/>
    </source>
</evidence>
<keyword evidence="2" id="KW-0433">Leucine-rich repeat</keyword>
<keyword evidence="6" id="KW-1133">Transmembrane helix</keyword>
<name>A0AAV7HTY3_DENCH</name>
<evidence type="ECO:0000256" key="1">
    <source>
        <dbReference type="ARBA" id="ARBA00004479"/>
    </source>
</evidence>
<evidence type="ECO:0000256" key="6">
    <source>
        <dbReference type="ARBA" id="ARBA00022989"/>
    </source>
</evidence>
<evidence type="ECO:0000256" key="4">
    <source>
        <dbReference type="ARBA" id="ARBA00022729"/>
    </source>
</evidence>
<comment type="subcellular location">
    <subcellularLocation>
        <location evidence="1">Membrane</location>
        <topology evidence="1">Single-pass type I membrane protein</topology>
    </subcellularLocation>
</comment>
<dbReference type="SUPFAM" id="SSF52058">
    <property type="entry name" value="L domain-like"/>
    <property type="match status" value="1"/>
</dbReference>
<evidence type="ECO:0000256" key="7">
    <source>
        <dbReference type="ARBA" id="ARBA00023136"/>
    </source>
</evidence>
<protein>
    <recommendedName>
        <fullName evidence="9">Leucine-rich repeat-containing N-terminal plant-type domain-containing protein</fullName>
    </recommendedName>
</protein>
<keyword evidence="3" id="KW-0812">Transmembrane</keyword>
<keyword evidence="7" id="KW-0472">Membrane</keyword>
<keyword evidence="11" id="KW-1185">Reference proteome</keyword>